<proteinExistence type="predicted"/>
<reference evidence="3 4" key="2">
    <citation type="journal article" date="2013" name="PLoS ONE">
        <title>INDIGO - INtegrated Data Warehouse of MIcrobial GenOmes with Examples from the Red Sea Extremophiles.</title>
        <authorList>
            <person name="Alam I."/>
            <person name="Antunes A."/>
            <person name="Kamau A.A."/>
            <person name="Ba Alawi W."/>
            <person name="Kalkatawi M."/>
            <person name="Stingl U."/>
            <person name="Bajic V.B."/>
        </authorList>
    </citation>
    <scope>NUCLEOTIDE SEQUENCE [LARGE SCALE GENOMIC DNA]</scope>
    <source>
        <strain evidence="3 4">SARL4B</strain>
    </source>
</reference>
<evidence type="ECO:0000313" key="3">
    <source>
        <dbReference type="EMBL" id="ERJ07616.1"/>
    </source>
</evidence>
<accession>F7PK82</accession>
<dbReference type="Pfam" id="PF19126">
    <property type="entry name" value="DUF5810"/>
    <property type="match status" value="1"/>
</dbReference>
<dbReference type="OrthoDB" id="342503at2157"/>
<gene>
    <name evidence="3" type="ORF">HLRTI_000369</name>
    <name evidence="2" type="ORF">HTIA_1299</name>
</gene>
<dbReference type="eggNOG" id="arCOG04696">
    <property type="taxonomic scope" value="Archaea"/>
</dbReference>
<dbReference type="HOGENOM" id="CLU_129115_0_0_2"/>
<protein>
    <submittedName>
        <fullName evidence="3">Uncharacterized protein</fullName>
    </submittedName>
</protein>
<evidence type="ECO:0000256" key="1">
    <source>
        <dbReference type="SAM" id="MobiDB-lite"/>
    </source>
</evidence>
<sequence length="160" mass="17137">MGYACPVCEAPQVDARHLANHLAFTALLGDDDHEAWLEEHAPGWDQEDDEGLAALVVEHATAVDLSESVGHEHTSQRNGDGEFAGDVDRPGDLAGGGPDTIDDHDPGVTFDDFGDGPTARSDPTLDADAKNALREAYEMTRVRRERAQEESADADAGETE</sequence>
<evidence type="ECO:0000313" key="2">
    <source>
        <dbReference type="EMBL" id="CCQ33433.1"/>
    </source>
</evidence>
<dbReference type="AlphaFoldDB" id="F7PK82"/>
<keyword evidence="5" id="KW-1185">Reference proteome</keyword>
<dbReference type="EMBL" id="HF571520">
    <property type="protein sequence ID" value="CCQ33433.1"/>
    <property type="molecule type" value="Genomic_DNA"/>
</dbReference>
<dbReference type="PATRIC" id="fig|1033806.12.peg.1292"/>
<reference evidence="2 5" key="3">
    <citation type="journal article" date="2014" name="Environ. Microbiol.">
        <title>Halorhabdus tiamatea: proteogenomics and glycosidase activity measurements identify the first cultivated euryarchaeon from a deep-sea anoxic brine lake as potential polysaccharide degrader.</title>
        <authorList>
            <person name="Werner J."/>
            <person name="Ferrer M."/>
            <person name="Michel G."/>
            <person name="Mann A.J."/>
            <person name="Huang S."/>
            <person name="Juarez S."/>
            <person name="Ciordia S."/>
            <person name="Albar J.P."/>
            <person name="Alcaide M."/>
            <person name="La Cono V."/>
            <person name="Yakimov M.M."/>
            <person name="Antunes A."/>
            <person name="Taborda M."/>
            <person name="Da Costa M.S."/>
            <person name="Amann R.I."/>
            <person name="Gloeckner F.O."/>
            <person name="Golyshina O.V."/>
            <person name="Golyshin P.N."/>
            <person name="Teeling H."/>
        </authorList>
    </citation>
    <scope>NUCLEOTIDE SEQUENCE [LARGE SCALE GENOMIC DNA]</scope>
    <source>
        <strain evidence="5">SARL4B</strain>
        <strain evidence="2">Type strain: SARL4B</strain>
    </source>
</reference>
<dbReference type="KEGG" id="hti:HTIA_1299"/>
<organism evidence="3 4">
    <name type="scientific">Halorhabdus tiamatea SARL4B</name>
    <dbReference type="NCBI Taxonomy" id="1033806"/>
    <lineage>
        <taxon>Archaea</taxon>
        <taxon>Methanobacteriati</taxon>
        <taxon>Methanobacteriota</taxon>
        <taxon>Stenosarchaea group</taxon>
        <taxon>Halobacteria</taxon>
        <taxon>Halobacteriales</taxon>
        <taxon>Haloarculaceae</taxon>
        <taxon>Halorhabdus</taxon>
    </lineage>
</organism>
<reference evidence="3 4" key="1">
    <citation type="journal article" date="2011" name="J. Bacteriol.">
        <title>Genome sequence of Halorhabdus tiamatea, the first archaeon isolated from a deep-sea anoxic brine lake.</title>
        <authorList>
            <person name="Antunes A."/>
            <person name="Alam I."/>
            <person name="Bajic V.B."/>
            <person name="Stingl U."/>
        </authorList>
    </citation>
    <scope>NUCLEOTIDE SEQUENCE [LARGE SCALE GENOMIC DNA]</scope>
    <source>
        <strain evidence="3 4">SARL4B</strain>
    </source>
</reference>
<dbReference type="RefSeq" id="WP_008526278.1">
    <property type="nucleotide sequence ID" value="NC_021921.1"/>
</dbReference>
<dbReference type="GeneID" id="28381754"/>
<feature type="compositionally biased region" description="Acidic residues" evidence="1">
    <location>
        <begin position="150"/>
        <end position="160"/>
    </location>
</feature>
<name>F7PK82_9EURY</name>
<dbReference type="EMBL" id="AFNT02000002">
    <property type="protein sequence ID" value="ERJ07616.1"/>
    <property type="molecule type" value="Genomic_DNA"/>
</dbReference>
<evidence type="ECO:0000313" key="4">
    <source>
        <dbReference type="Proteomes" id="UP000003861"/>
    </source>
</evidence>
<dbReference type="Proteomes" id="UP000015381">
    <property type="component" value="Chromosome I"/>
</dbReference>
<feature type="region of interest" description="Disordered" evidence="1">
    <location>
        <begin position="66"/>
        <end position="160"/>
    </location>
</feature>
<evidence type="ECO:0000313" key="5">
    <source>
        <dbReference type="Proteomes" id="UP000015381"/>
    </source>
</evidence>
<dbReference type="Proteomes" id="UP000003861">
    <property type="component" value="Unassembled WGS sequence"/>
</dbReference>
<feature type="compositionally biased region" description="Basic and acidic residues" evidence="1">
    <location>
        <begin position="127"/>
        <end position="149"/>
    </location>
</feature>
<dbReference type="STRING" id="1033806.HTIA_1299"/>
<dbReference type="InterPro" id="IPR043833">
    <property type="entry name" value="DUF5810"/>
</dbReference>